<keyword evidence="4 7" id="KW-0418">Kinase</keyword>
<dbReference type="EMBL" id="HG966617">
    <property type="protein sequence ID" value="CDO59498.1"/>
    <property type="molecule type" value="Genomic_DNA"/>
</dbReference>
<dbReference type="HOGENOM" id="CLU_046496_3_1_5"/>
<dbReference type="PATRIC" id="fig|1458461.3.peg.1283"/>
<dbReference type="GO" id="GO:0009443">
    <property type="term" value="P:pyridoxal 5'-phosphate salvage"/>
    <property type="evidence" value="ECO:0007669"/>
    <property type="project" value="InterPro"/>
</dbReference>
<dbReference type="Gene3D" id="3.40.1190.20">
    <property type="match status" value="1"/>
</dbReference>
<protein>
    <recommendedName>
        <fullName evidence="1">pyridoxal kinase</fullName>
        <ecNumber evidence="1">2.7.1.35</ecNumber>
    </recommendedName>
</protein>
<feature type="domain" description="Pyridoxamine kinase/Phosphomethylpyrimidine kinase" evidence="6">
    <location>
        <begin position="73"/>
        <end position="250"/>
    </location>
</feature>
<dbReference type="EC" id="2.7.1.35" evidence="1"/>
<evidence type="ECO:0000256" key="4">
    <source>
        <dbReference type="ARBA" id="ARBA00022777"/>
    </source>
</evidence>
<keyword evidence="8" id="KW-1185">Reference proteome</keyword>
<dbReference type="PANTHER" id="PTHR10534">
    <property type="entry name" value="PYRIDOXAL KINASE"/>
    <property type="match status" value="1"/>
</dbReference>
<evidence type="ECO:0000313" key="8">
    <source>
        <dbReference type="Proteomes" id="UP000032160"/>
    </source>
</evidence>
<gene>
    <name evidence="7" type="ORF">BN1012_Phect1284</name>
</gene>
<sequence>MTVLAISSQVVAGHVGNSAAQFVLQTLGHEVWAIPTVLLSHHPGHGKPAGRGTPATEIKALLDSLWAGGWMDQVTAVMTGYFTSDDQIDAAANTISRLKHAKPDLPVLIDPILGDNGTVYVHESVPPALRDTLMPLATITTPNLFELTTLAGLPWPVDDKARIAEAALSLKTAELLVTSAPGTSRETISTLVYAHDEHMTLETPRTPSPPNGIGDVMASSYLAMRLRGSDPRAAATAASRIVSGLIETASRQALAELPLVGAGNIIRKIADSA</sequence>
<keyword evidence="5" id="KW-0067">ATP-binding</keyword>
<dbReference type="Proteomes" id="UP000032160">
    <property type="component" value="Chromosome I"/>
</dbReference>
<accession>X5M892</accession>
<evidence type="ECO:0000256" key="5">
    <source>
        <dbReference type="ARBA" id="ARBA00022840"/>
    </source>
</evidence>
<evidence type="ECO:0000259" key="6">
    <source>
        <dbReference type="Pfam" id="PF08543"/>
    </source>
</evidence>
<dbReference type="PANTHER" id="PTHR10534:SF2">
    <property type="entry name" value="PYRIDOXAL KINASE"/>
    <property type="match status" value="1"/>
</dbReference>
<dbReference type="NCBIfam" id="TIGR00687">
    <property type="entry name" value="pyridox_kin"/>
    <property type="match status" value="1"/>
</dbReference>
<evidence type="ECO:0000256" key="2">
    <source>
        <dbReference type="ARBA" id="ARBA00022679"/>
    </source>
</evidence>
<dbReference type="AlphaFoldDB" id="X5M892"/>
<evidence type="ECO:0000313" key="7">
    <source>
        <dbReference type="EMBL" id="CDO59498.1"/>
    </source>
</evidence>
<dbReference type="InterPro" id="IPR004625">
    <property type="entry name" value="PyrdxlKinase"/>
</dbReference>
<dbReference type="KEGG" id="pect:BN1012_Phect1284"/>
<proteinExistence type="predicted"/>
<dbReference type="SUPFAM" id="SSF53613">
    <property type="entry name" value="Ribokinase-like"/>
    <property type="match status" value="1"/>
</dbReference>
<dbReference type="GO" id="GO:0005524">
    <property type="term" value="F:ATP binding"/>
    <property type="evidence" value="ECO:0007669"/>
    <property type="project" value="UniProtKB-KW"/>
</dbReference>
<dbReference type="InterPro" id="IPR029056">
    <property type="entry name" value="Ribokinase-like"/>
</dbReference>
<reference evidence="7 8" key="1">
    <citation type="journal article" date="2014" name="Front. Genet.">
        <title>Genome and metabolic network of "Candidatus Phaeomarinobacter ectocarpi" Ec32, a new candidate genus of Alphaproteobacteria frequently associated with brown algae.</title>
        <authorList>
            <person name="Dittami S.M."/>
            <person name="Barbeyron T."/>
            <person name="Boyen C."/>
            <person name="Cambefort J."/>
            <person name="Collet G."/>
            <person name="Delage L."/>
            <person name="Gobet A."/>
            <person name="Groisillier A."/>
            <person name="Leblanc C."/>
            <person name="Michel G."/>
            <person name="Scornet D."/>
            <person name="Siegel A."/>
            <person name="Tapia J.E."/>
            <person name="Tonon T."/>
        </authorList>
    </citation>
    <scope>NUCLEOTIDE SEQUENCE [LARGE SCALE GENOMIC DNA]</scope>
    <source>
        <strain evidence="7 8">Ec32</strain>
    </source>
</reference>
<dbReference type="InterPro" id="IPR013749">
    <property type="entry name" value="PM/HMP-P_kinase-1"/>
</dbReference>
<keyword evidence="2 7" id="KW-0808">Transferase</keyword>
<evidence type="ECO:0000256" key="1">
    <source>
        <dbReference type="ARBA" id="ARBA00012104"/>
    </source>
</evidence>
<dbReference type="STRING" id="1458461.BN1012_Phect1284"/>
<dbReference type="Pfam" id="PF08543">
    <property type="entry name" value="Phos_pyr_kin"/>
    <property type="match status" value="1"/>
</dbReference>
<dbReference type="CDD" id="cd01173">
    <property type="entry name" value="pyridoxal_pyridoxamine_kinase"/>
    <property type="match status" value="1"/>
</dbReference>
<name>X5M892_9HYPH</name>
<dbReference type="GO" id="GO:0005829">
    <property type="term" value="C:cytosol"/>
    <property type="evidence" value="ECO:0007669"/>
    <property type="project" value="TreeGrafter"/>
</dbReference>
<organism evidence="7 8">
    <name type="scientific">Candidatus Phaeomarinibacter ectocarpi</name>
    <dbReference type="NCBI Taxonomy" id="1458461"/>
    <lineage>
        <taxon>Bacteria</taxon>
        <taxon>Pseudomonadati</taxon>
        <taxon>Pseudomonadota</taxon>
        <taxon>Alphaproteobacteria</taxon>
        <taxon>Hyphomicrobiales</taxon>
        <taxon>Parvibaculaceae</taxon>
        <taxon>Candidatus Phaeomarinibacter</taxon>
    </lineage>
</organism>
<evidence type="ECO:0000256" key="3">
    <source>
        <dbReference type="ARBA" id="ARBA00022741"/>
    </source>
</evidence>
<dbReference type="GO" id="GO:0008478">
    <property type="term" value="F:pyridoxal kinase activity"/>
    <property type="evidence" value="ECO:0007669"/>
    <property type="project" value="UniProtKB-EC"/>
</dbReference>
<keyword evidence="3" id="KW-0547">Nucleotide-binding</keyword>